<evidence type="ECO:0000313" key="1">
    <source>
        <dbReference type="EnsemblPlants" id="OGLUM06G16560.1"/>
    </source>
</evidence>
<reference evidence="1" key="2">
    <citation type="submission" date="2018-05" db="EMBL/GenBank/DDBJ databases">
        <title>OgluRS3 (Oryza glumaepatula Reference Sequence Version 3).</title>
        <authorList>
            <person name="Zhang J."/>
            <person name="Kudrna D."/>
            <person name="Lee S."/>
            <person name="Talag J."/>
            <person name="Welchert J."/>
            <person name="Wing R.A."/>
        </authorList>
    </citation>
    <scope>NUCLEOTIDE SEQUENCE [LARGE SCALE GENOMIC DNA]</scope>
</reference>
<evidence type="ECO:0000313" key="2">
    <source>
        <dbReference type="Proteomes" id="UP000026961"/>
    </source>
</evidence>
<accession>A0A0E0A9W2</accession>
<dbReference type="Gramene" id="OGLUM06G16560.1">
    <property type="protein sequence ID" value="OGLUM06G16560.1"/>
    <property type="gene ID" value="OGLUM06G16560"/>
</dbReference>
<protein>
    <submittedName>
        <fullName evidence="1">Uncharacterized protein</fullName>
    </submittedName>
</protein>
<sequence>MGSGRRRRSAILCRHRSTSKVAITVHPSPTHGRSSVSLQEHLVTAARAASGHLRRQDEHHRVRKSLAHFSPFGCDVGLAADVDVKPAGQ</sequence>
<keyword evidence="2" id="KW-1185">Reference proteome</keyword>
<dbReference type="AlphaFoldDB" id="A0A0E0A9W2"/>
<dbReference type="Proteomes" id="UP000026961">
    <property type="component" value="Chromosome 6"/>
</dbReference>
<dbReference type="EnsemblPlants" id="OGLUM06G16560.1">
    <property type="protein sequence ID" value="OGLUM06G16560.1"/>
    <property type="gene ID" value="OGLUM06G16560"/>
</dbReference>
<reference evidence="1" key="1">
    <citation type="submission" date="2015-04" db="UniProtKB">
        <authorList>
            <consortium name="EnsemblPlants"/>
        </authorList>
    </citation>
    <scope>IDENTIFICATION</scope>
</reference>
<organism evidence="1">
    <name type="scientific">Oryza glumipatula</name>
    <dbReference type="NCBI Taxonomy" id="40148"/>
    <lineage>
        <taxon>Eukaryota</taxon>
        <taxon>Viridiplantae</taxon>
        <taxon>Streptophyta</taxon>
        <taxon>Embryophyta</taxon>
        <taxon>Tracheophyta</taxon>
        <taxon>Spermatophyta</taxon>
        <taxon>Magnoliopsida</taxon>
        <taxon>Liliopsida</taxon>
        <taxon>Poales</taxon>
        <taxon>Poaceae</taxon>
        <taxon>BOP clade</taxon>
        <taxon>Oryzoideae</taxon>
        <taxon>Oryzeae</taxon>
        <taxon>Oryzinae</taxon>
        <taxon>Oryza</taxon>
    </lineage>
</organism>
<name>A0A0E0A9W2_9ORYZ</name>
<dbReference type="HOGENOM" id="CLU_170649_0_0_1"/>
<proteinExistence type="predicted"/>